<feature type="domain" description="CxC2-like cysteine cluster KDZ transposase-associated" evidence="1">
    <location>
        <begin position="83"/>
        <end position="189"/>
    </location>
</feature>
<feature type="non-terminal residue" evidence="2">
    <location>
        <position position="1"/>
    </location>
</feature>
<reference evidence="3" key="1">
    <citation type="journal article" date="2014" name="Proc. Natl. Acad. Sci. U.S.A.">
        <title>Extensive sampling of basidiomycete genomes demonstrates inadequacy of the white-rot/brown-rot paradigm for wood decay fungi.</title>
        <authorList>
            <person name="Riley R."/>
            <person name="Salamov A.A."/>
            <person name="Brown D.W."/>
            <person name="Nagy L.G."/>
            <person name="Floudas D."/>
            <person name="Held B.W."/>
            <person name="Levasseur A."/>
            <person name="Lombard V."/>
            <person name="Morin E."/>
            <person name="Otillar R."/>
            <person name="Lindquist E.A."/>
            <person name="Sun H."/>
            <person name="LaButti K.M."/>
            <person name="Schmutz J."/>
            <person name="Jabbour D."/>
            <person name="Luo H."/>
            <person name="Baker S.E."/>
            <person name="Pisabarro A.G."/>
            <person name="Walton J.D."/>
            <person name="Blanchette R.A."/>
            <person name="Henrissat B."/>
            <person name="Martin F."/>
            <person name="Cullen D."/>
            <person name="Hibbett D.S."/>
            <person name="Grigoriev I.V."/>
        </authorList>
    </citation>
    <scope>NUCLEOTIDE SEQUENCE [LARGE SCALE GENOMIC DNA]</scope>
    <source>
        <strain evidence="3">FD-172 SS1</strain>
    </source>
</reference>
<evidence type="ECO:0000313" key="3">
    <source>
        <dbReference type="Proteomes" id="UP000027195"/>
    </source>
</evidence>
<gene>
    <name evidence="2" type="ORF">BOTBODRAFT_91632</name>
</gene>
<name>A0A067MT76_BOTB1</name>
<dbReference type="InterPro" id="IPR040521">
    <property type="entry name" value="KDZ"/>
</dbReference>
<protein>
    <recommendedName>
        <fullName evidence="1">CxC2-like cysteine cluster KDZ transposase-associated domain-containing protein</fullName>
    </recommendedName>
</protein>
<dbReference type="Pfam" id="PF18803">
    <property type="entry name" value="CxC2"/>
    <property type="match status" value="1"/>
</dbReference>
<evidence type="ECO:0000313" key="2">
    <source>
        <dbReference type="EMBL" id="KDQ15072.1"/>
    </source>
</evidence>
<keyword evidence="3" id="KW-1185">Reference proteome</keyword>
<accession>A0A067MT76</accession>
<proteinExistence type="predicted"/>
<organism evidence="2 3">
    <name type="scientific">Botryobasidium botryosum (strain FD-172 SS1)</name>
    <dbReference type="NCBI Taxonomy" id="930990"/>
    <lineage>
        <taxon>Eukaryota</taxon>
        <taxon>Fungi</taxon>
        <taxon>Dikarya</taxon>
        <taxon>Basidiomycota</taxon>
        <taxon>Agaricomycotina</taxon>
        <taxon>Agaricomycetes</taxon>
        <taxon>Cantharellales</taxon>
        <taxon>Botryobasidiaceae</taxon>
        <taxon>Botryobasidium</taxon>
    </lineage>
</organism>
<dbReference type="AlphaFoldDB" id="A0A067MT76"/>
<dbReference type="HOGENOM" id="CLU_003703_12_1_1"/>
<dbReference type="EMBL" id="KL198034">
    <property type="protein sequence ID" value="KDQ15072.1"/>
    <property type="molecule type" value="Genomic_DNA"/>
</dbReference>
<dbReference type="OrthoDB" id="3004525at2759"/>
<dbReference type="InParanoid" id="A0A067MT76"/>
<evidence type="ECO:0000259" key="1">
    <source>
        <dbReference type="Pfam" id="PF18803"/>
    </source>
</evidence>
<feature type="non-terminal residue" evidence="2">
    <location>
        <position position="379"/>
    </location>
</feature>
<dbReference type="Pfam" id="PF18758">
    <property type="entry name" value="KDZ"/>
    <property type="match status" value="1"/>
</dbReference>
<sequence>QGASVIMSELKPYFNDILSAMLAHKCPPDPNAVCPCGATANTWCMECWESPLYCASCIVQQHCHMPLHWVEQWNGRFFEHKGLAALGLVMGLHHNGGVCAQAPSNHAMAKLTAVHTNGIHSVTLAYCHCARDIKVTDQLLLAGLFPGTFKQPASTFTFAVLKDYHIHALQSKKTAYNYFEALRRLTDNILPGTMKARHCMTIIIARVWAYLKAVKRSGQVYGINKLLPPSHIAGSLAICCPGCPEDGFNMASNWRATPLNKRHIHTAWSNGNGNHGLQRKGGKTDDPDDIELWGGKGYFARTKKYEEFLKTVPDSEEKSTCVNLKAINIQNKAKFCNCVITGVVAVTCGRHAMFYPCVMVDMQKGEKYAHMDYALASVL</sequence>
<dbReference type="InterPro" id="IPR041457">
    <property type="entry name" value="CxC2_KDZ-assoc"/>
</dbReference>
<dbReference type="Proteomes" id="UP000027195">
    <property type="component" value="Unassembled WGS sequence"/>
</dbReference>
<dbReference type="STRING" id="930990.A0A067MT76"/>